<evidence type="ECO:0000256" key="6">
    <source>
        <dbReference type="SAM" id="MobiDB-lite"/>
    </source>
</evidence>
<dbReference type="Pfam" id="PF00512">
    <property type="entry name" value="HisKA"/>
    <property type="match status" value="1"/>
</dbReference>
<feature type="transmembrane region" description="Helical" evidence="7">
    <location>
        <begin position="64"/>
        <end position="82"/>
    </location>
</feature>
<name>A0A8J8NYI7_HALGN</name>
<keyword evidence="5" id="KW-0418">Kinase</keyword>
<evidence type="ECO:0000256" key="7">
    <source>
        <dbReference type="SAM" id="Phobius"/>
    </source>
</evidence>
<keyword evidence="3" id="KW-0597">Phosphoprotein</keyword>
<feature type="region of interest" description="Disordered" evidence="6">
    <location>
        <begin position="1"/>
        <end position="20"/>
    </location>
</feature>
<dbReference type="InterPro" id="IPR036890">
    <property type="entry name" value="HATPase_C_sf"/>
</dbReference>
<dbReference type="PRINTS" id="PR00344">
    <property type="entry name" value="BCTRLSENSOR"/>
</dbReference>
<dbReference type="Proteomes" id="UP000785679">
    <property type="component" value="Unassembled WGS sequence"/>
</dbReference>
<evidence type="ECO:0000256" key="3">
    <source>
        <dbReference type="ARBA" id="ARBA00022553"/>
    </source>
</evidence>
<dbReference type="AlphaFoldDB" id="A0A8J8NYI7"/>
<feature type="domain" description="Histidine kinase" evidence="8">
    <location>
        <begin position="376"/>
        <end position="598"/>
    </location>
</feature>
<evidence type="ECO:0000256" key="2">
    <source>
        <dbReference type="ARBA" id="ARBA00012438"/>
    </source>
</evidence>
<gene>
    <name evidence="9" type="ORF">FGO68_gene5913</name>
</gene>
<dbReference type="EMBL" id="RRYP01004696">
    <property type="protein sequence ID" value="TNV82665.1"/>
    <property type="molecule type" value="Genomic_DNA"/>
</dbReference>
<dbReference type="Gene3D" id="1.10.287.130">
    <property type="match status" value="1"/>
</dbReference>
<feature type="transmembrane region" description="Helical" evidence="7">
    <location>
        <begin position="94"/>
        <end position="117"/>
    </location>
</feature>
<keyword evidence="10" id="KW-1185">Reference proteome</keyword>
<dbReference type="SMART" id="SM00387">
    <property type="entry name" value="HATPase_c"/>
    <property type="match status" value="1"/>
</dbReference>
<comment type="catalytic activity">
    <reaction evidence="1">
        <text>ATP + protein L-histidine = ADP + protein N-phospho-L-histidine.</text>
        <dbReference type="EC" id="2.7.13.3"/>
    </reaction>
</comment>
<dbReference type="InterPro" id="IPR036097">
    <property type="entry name" value="HisK_dim/P_sf"/>
</dbReference>
<dbReference type="InterPro" id="IPR003661">
    <property type="entry name" value="HisK_dim/P_dom"/>
</dbReference>
<keyword evidence="4" id="KW-0808">Transferase</keyword>
<keyword evidence="7" id="KW-0812">Transmembrane</keyword>
<dbReference type="Gene3D" id="3.30.565.10">
    <property type="entry name" value="Histidine kinase-like ATPase, C-terminal domain"/>
    <property type="match status" value="1"/>
</dbReference>
<dbReference type="PANTHER" id="PTHR43047">
    <property type="entry name" value="TWO-COMPONENT HISTIDINE PROTEIN KINASE"/>
    <property type="match status" value="1"/>
</dbReference>
<evidence type="ECO:0000259" key="8">
    <source>
        <dbReference type="PROSITE" id="PS50109"/>
    </source>
</evidence>
<dbReference type="InterPro" id="IPR004358">
    <property type="entry name" value="Sig_transdc_His_kin-like_C"/>
</dbReference>
<dbReference type="Pfam" id="PF02518">
    <property type="entry name" value="HATPase_c"/>
    <property type="match status" value="1"/>
</dbReference>
<feature type="region of interest" description="Disordered" evidence="6">
    <location>
        <begin position="255"/>
        <end position="291"/>
    </location>
</feature>
<dbReference type="OrthoDB" id="297207at2759"/>
<dbReference type="SUPFAM" id="SSF55874">
    <property type="entry name" value="ATPase domain of HSP90 chaperone/DNA topoisomerase II/histidine kinase"/>
    <property type="match status" value="1"/>
</dbReference>
<dbReference type="InterPro" id="IPR005467">
    <property type="entry name" value="His_kinase_dom"/>
</dbReference>
<evidence type="ECO:0000256" key="4">
    <source>
        <dbReference type="ARBA" id="ARBA00022679"/>
    </source>
</evidence>
<protein>
    <recommendedName>
        <fullName evidence="2">histidine kinase</fullName>
        <ecNumber evidence="2">2.7.13.3</ecNumber>
    </recommendedName>
</protein>
<proteinExistence type="predicted"/>
<feature type="transmembrane region" description="Helical" evidence="7">
    <location>
        <begin position="32"/>
        <end position="52"/>
    </location>
</feature>
<evidence type="ECO:0000313" key="9">
    <source>
        <dbReference type="EMBL" id="TNV82665.1"/>
    </source>
</evidence>
<evidence type="ECO:0000313" key="10">
    <source>
        <dbReference type="Proteomes" id="UP000785679"/>
    </source>
</evidence>
<dbReference type="FunFam" id="3.30.565.10:FF:000010">
    <property type="entry name" value="Sensor histidine kinase RcsC"/>
    <property type="match status" value="1"/>
</dbReference>
<sequence>MQDYIEQGPDDHDEKHNGESPKVLTEANRKQLIKILTISMYSAIAVFTSCILKDRIQRGWGWDVIIWHCYTGVSFCILSLFFKHCISKGVGGSLALRVVPIIHISYLMFCCVESGFFDFPSHYQLTPYMLTFIAVEDYYYVALDMPLRTKNIHRSLLWGYYIGRCYLYISGHTSVIHQSYINSIRNSHKELQSMFKNTLDVVPNGVLIIDIKKHTIEYANKEMHLIFDCECTSDNIVLQNQVKKFLLVDSSPSAIETPKPSQMSPHIQRRKGSSIAYRQQQSSSSKRSSLESTQSMSGLYLSKKNLWDSMVDMLDHSSDKNSKEQVFKAKEPKRYIQVKTSFINNGTQILAICTDITRIKEMEAAGRRMRSSFFSSVAHELRTPLNSIIPIVKMVLDILKDREELARVYKFINIVHNSSIHLQNVIEDALDISRLENNQFQIFMESFEVRKIVEEVSQLMDFQIERKGLRLNVTISEKVPARITCDAKRFKQVLFNLIGNAIKFTFKGSINVNLDFDDDACMLIGSVQDTGVGIKQSDLDQLFKFFGTLAKSKDINRGGMGLGLTISKMIIQSLGGDIGVESEVGKGSSFTFSVQVKSFEREQQLEKLVQQQNIESLLNEELSLTRLESARSRSLERNNQLYTDLCSDYQPSLGRAASPLQRNISLKDQDKESGGVVPSRTCSQLYKSLPMQIVKMGHSSQEREAECSI</sequence>
<dbReference type="PROSITE" id="PS50109">
    <property type="entry name" value="HIS_KIN"/>
    <property type="match status" value="1"/>
</dbReference>
<organism evidence="9 10">
    <name type="scientific">Halteria grandinella</name>
    <dbReference type="NCBI Taxonomy" id="5974"/>
    <lineage>
        <taxon>Eukaryota</taxon>
        <taxon>Sar</taxon>
        <taxon>Alveolata</taxon>
        <taxon>Ciliophora</taxon>
        <taxon>Intramacronucleata</taxon>
        <taxon>Spirotrichea</taxon>
        <taxon>Stichotrichia</taxon>
        <taxon>Sporadotrichida</taxon>
        <taxon>Halteriidae</taxon>
        <taxon>Halteria</taxon>
    </lineage>
</organism>
<feature type="compositionally biased region" description="Basic and acidic residues" evidence="6">
    <location>
        <begin position="9"/>
        <end position="19"/>
    </location>
</feature>
<dbReference type="InterPro" id="IPR003594">
    <property type="entry name" value="HATPase_dom"/>
</dbReference>
<dbReference type="SUPFAM" id="SSF47384">
    <property type="entry name" value="Homodimeric domain of signal transducing histidine kinase"/>
    <property type="match status" value="1"/>
</dbReference>
<dbReference type="CDD" id="cd00082">
    <property type="entry name" value="HisKA"/>
    <property type="match status" value="1"/>
</dbReference>
<comment type="caution">
    <text evidence="9">The sequence shown here is derived from an EMBL/GenBank/DDBJ whole genome shotgun (WGS) entry which is preliminary data.</text>
</comment>
<evidence type="ECO:0000256" key="5">
    <source>
        <dbReference type="ARBA" id="ARBA00022777"/>
    </source>
</evidence>
<keyword evidence="7" id="KW-1133">Transmembrane helix</keyword>
<feature type="compositionally biased region" description="Low complexity" evidence="6">
    <location>
        <begin position="279"/>
        <end position="291"/>
    </location>
</feature>
<feature type="compositionally biased region" description="Polar residues" evidence="6">
    <location>
        <begin position="255"/>
        <end position="265"/>
    </location>
</feature>
<reference evidence="9" key="1">
    <citation type="submission" date="2019-06" db="EMBL/GenBank/DDBJ databases">
        <authorList>
            <person name="Zheng W."/>
        </authorList>
    </citation>
    <scope>NUCLEOTIDE SEQUENCE</scope>
    <source>
        <strain evidence="9">QDHG01</strain>
    </source>
</reference>
<accession>A0A8J8NYI7</accession>
<dbReference type="GO" id="GO:0000155">
    <property type="term" value="F:phosphorelay sensor kinase activity"/>
    <property type="evidence" value="ECO:0007669"/>
    <property type="project" value="InterPro"/>
</dbReference>
<dbReference type="SMART" id="SM00388">
    <property type="entry name" value="HisKA"/>
    <property type="match status" value="1"/>
</dbReference>
<dbReference type="EC" id="2.7.13.3" evidence="2"/>
<evidence type="ECO:0000256" key="1">
    <source>
        <dbReference type="ARBA" id="ARBA00000085"/>
    </source>
</evidence>
<keyword evidence="7" id="KW-0472">Membrane</keyword>